<reference evidence="4" key="1">
    <citation type="submission" date="2020-05" db="EMBL/GenBank/DDBJ databases">
        <authorList>
            <person name="Chiriac C."/>
            <person name="Salcher M."/>
            <person name="Ghai R."/>
            <person name="Kavagutti S V."/>
        </authorList>
    </citation>
    <scope>NUCLEOTIDE SEQUENCE</scope>
</reference>
<dbReference type="SUPFAM" id="SSF56563">
    <property type="entry name" value="Major capsid protein gp5"/>
    <property type="match status" value="1"/>
</dbReference>
<gene>
    <name evidence="4" type="ORF">UFOVP1483_22</name>
</gene>
<evidence type="ECO:0000256" key="2">
    <source>
        <dbReference type="ARBA" id="ARBA00022844"/>
    </source>
</evidence>
<protein>
    <submittedName>
        <fullName evidence="4">Major_cap_HK97, phage major capsid protein, HK97 family</fullName>
    </submittedName>
</protein>
<dbReference type="InterPro" id="IPR054612">
    <property type="entry name" value="Phage_capsid-like_C"/>
</dbReference>
<organism evidence="4">
    <name type="scientific">uncultured Caudovirales phage</name>
    <dbReference type="NCBI Taxonomy" id="2100421"/>
    <lineage>
        <taxon>Viruses</taxon>
        <taxon>Duplodnaviria</taxon>
        <taxon>Heunggongvirae</taxon>
        <taxon>Uroviricota</taxon>
        <taxon>Caudoviricetes</taxon>
        <taxon>Peduoviridae</taxon>
        <taxon>Maltschvirus</taxon>
        <taxon>Maltschvirus maltsch</taxon>
    </lineage>
</organism>
<dbReference type="InterPro" id="IPR024455">
    <property type="entry name" value="Phage_capsid"/>
</dbReference>
<keyword evidence="2" id="KW-0946">Virion</keyword>
<dbReference type="Gene3D" id="3.30.2400.10">
    <property type="entry name" value="Major capsid protein gp5"/>
    <property type="match status" value="1"/>
</dbReference>
<proteinExistence type="predicted"/>
<dbReference type="GO" id="GO:0044423">
    <property type="term" value="C:virion component"/>
    <property type="evidence" value="ECO:0007669"/>
    <property type="project" value="UniProtKB-KW"/>
</dbReference>
<evidence type="ECO:0000259" key="3">
    <source>
        <dbReference type="Pfam" id="PF05065"/>
    </source>
</evidence>
<sequence length="421" mass="44807">MKTLKEKRERMAALIAENDLIANAVEVGNVTEEQRTAFDSNISEVETLKKDIVILEQRNAIPVILGTPNKEAEEIRKNVSLSDFVKAASERRSDGFVAEMAQEGEREMRAFGHEPKGIAIPQKALDAIVQKRSMVAGTSASGGYAVPTQVMTFIEALWARSVFAPLGVVPMTGLYGNINFPTTAAFTSTFQTEVATVTNNQPTIGTIDMTAKRLPALIEASKNLLMNSQVSDQFLLNQIIKSIYTALENAAIQGSGSGAVPTGILNTSGIGSVAIGTNGGAPAYADIVKLFSALGNANADVNNGKFLTNPIMMGKLMSVLTFPSANTGKAVVQGGLLADYPAAFTTNVPSTLTKGSSSDCSAIIFGDFSELLVGQWGGIDMIVDPITKMEQSLTRVYVETFWDIAVRHAASFAAIQDARNV</sequence>
<name>A0A6J5SMH5_9CAUD</name>
<dbReference type="EMBL" id="LR797431">
    <property type="protein sequence ID" value="CAB4215545.1"/>
    <property type="molecule type" value="Genomic_DNA"/>
</dbReference>
<evidence type="ECO:0000256" key="1">
    <source>
        <dbReference type="ARBA" id="ARBA00004328"/>
    </source>
</evidence>
<comment type="subcellular location">
    <subcellularLocation>
        <location evidence="1">Virion</location>
    </subcellularLocation>
</comment>
<accession>A0A6J5SMH5</accession>
<dbReference type="Pfam" id="PF05065">
    <property type="entry name" value="Phage_capsid"/>
    <property type="match status" value="1"/>
</dbReference>
<feature type="domain" description="Phage capsid-like C-terminal" evidence="3">
    <location>
        <begin position="142"/>
        <end position="416"/>
    </location>
</feature>
<dbReference type="NCBIfam" id="TIGR01554">
    <property type="entry name" value="major_cap_HK97"/>
    <property type="match status" value="1"/>
</dbReference>
<evidence type="ECO:0000313" key="4">
    <source>
        <dbReference type="EMBL" id="CAB4215545.1"/>
    </source>
</evidence>